<dbReference type="AlphaFoldDB" id="A0A0V1B8X0"/>
<gene>
    <name evidence="2" type="ORF">T01_3847</name>
</gene>
<keyword evidence="1" id="KW-0812">Transmembrane</keyword>
<proteinExistence type="predicted"/>
<comment type="caution">
    <text evidence="2">The sequence shown here is derived from an EMBL/GenBank/DDBJ whole genome shotgun (WGS) entry which is preliminary data.</text>
</comment>
<keyword evidence="1" id="KW-1133">Transmembrane helix</keyword>
<accession>A0A0V1B8X0</accession>
<evidence type="ECO:0000313" key="3">
    <source>
        <dbReference type="Proteomes" id="UP000054776"/>
    </source>
</evidence>
<protein>
    <submittedName>
        <fullName evidence="2">Uncharacterized protein</fullName>
    </submittedName>
</protein>
<evidence type="ECO:0000313" key="2">
    <source>
        <dbReference type="EMBL" id="KRY33389.1"/>
    </source>
</evidence>
<sequence>MQIEFCYFYYLEHCAIRKKNSLLMFLYCSSFSMKEIIALIVNFKKRSSSACSSSVMNDFDKT</sequence>
<keyword evidence="1" id="KW-0472">Membrane</keyword>
<reference evidence="2 3" key="1">
    <citation type="submission" date="2015-01" db="EMBL/GenBank/DDBJ databases">
        <title>Evolution of Trichinella species and genotypes.</title>
        <authorList>
            <person name="Korhonen P.K."/>
            <person name="Edoardo P."/>
            <person name="Giuseppe L.R."/>
            <person name="Gasser R.B."/>
        </authorList>
    </citation>
    <scope>NUCLEOTIDE SEQUENCE [LARGE SCALE GENOMIC DNA]</scope>
    <source>
        <strain evidence="2">ISS3</strain>
    </source>
</reference>
<organism evidence="2 3">
    <name type="scientific">Trichinella spiralis</name>
    <name type="common">Trichina worm</name>
    <dbReference type="NCBI Taxonomy" id="6334"/>
    <lineage>
        <taxon>Eukaryota</taxon>
        <taxon>Metazoa</taxon>
        <taxon>Ecdysozoa</taxon>
        <taxon>Nematoda</taxon>
        <taxon>Enoplea</taxon>
        <taxon>Dorylaimia</taxon>
        <taxon>Trichinellida</taxon>
        <taxon>Trichinellidae</taxon>
        <taxon>Trichinella</taxon>
    </lineage>
</organism>
<keyword evidence="3" id="KW-1185">Reference proteome</keyword>
<evidence type="ECO:0000256" key="1">
    <source>
        <dbReference type="SAM" id="Phobius"/>
    </source>
</evidence>
<dbReference type="EMBL" id="JYDH01000082">
    <property type="protein sequence ID" value="KRY33389.1"/>
    <property type="molecule type" value="Genomic_DNA"/>
</dbReference>
<dbReference type="InParanoid" id="A0A0V1B8X0"/>
<dbReference type="Proteomes" id="UP000054776">
    <property type="component" value="Unassembled WGS sequence"/>
</dbReference>
<feature type="transmembrane region" description="Helical" evidence="1">
    <location>
        <begin position="21"/>
        <end position="43"/>
    </location>
</feature>
<name>A0A0V1B8X0_TRISP</name>